<dbReference type="RefSeq" id="XP_020304613.1">
    <property type="nucleotide sequence ID" value="XM_020451590.1"/>
</dbReference>
<gene>
    <name evidence="3" type="ORF">LOAG_18928</name>
</gene>
<evidence type="ECO:0000256" key="1">
    <source>
        <dbReference type="ARBA" id="ARBA00022603"/>
    </source>
</evidence>
<dbReference type="GO" id="GO:0002098">
    <property type="term" value="P:tRNA wobble uridine modification"/>
    <property type="evidence" value="ECO:0007669"/>
    <property type="project" value="TreeGrafter"/>
</dbReference>
<evidence type="ECO:0000256" key="2">
    <source>
        <dbReference type="ARBA" id="ARBA00022679"/>
    </source>
</evidence>
<dbReference type="Gene3D" id="3.40.50.150">
    <property type="entry name" value="Vaccinia Virus protein VP39"/>
    <property type="match status" value="1"/>
</dbReference>
<keyword evidence="1" id="KW-0489">Methyltransferase</keyword>
<dbReference type="PANTHER" id="PTHR13069:SF34">
    <property type="entry name" value="METHYLTRANSFERASE TYPE 11 DOMAIN-CONTAINING PROTEIN"/>
    <property type="match status" value="1"/>
</dbReference>
<dbReference type="GO" id="GO:0030488">
    <property type="term" value="P:tRNA methylation"/>
    <property type="evidence" value="ECO:0007669"/>
    <property type="project" value="TreeGrafter"/>
</dbReference>
<dbReference type="GeneID" id="9949283"/>
<protein>
    <submittedName>
        <fullName evidence="3">Uncharacterized protein</fullName>
    </submittedName>
</protein>
<sequence>MDIEEKHVREAYKYLASLPGIAYATRKSVIRWINVQKFVNQLPLGTIAVDIGNGKVLIYVWAFEQPNGKFPSQDVLVPCQLHHTNSISSNDHDKPIKFHMNSTREERLIRDSIAVNFLVENVTQTAHTPLFHRICNVFTSLHTLSRNLRSTLNGRTTKRYLSTLITGNLRCLMRHNAVERFSVEFTERIIKMALTEVLCIKLQCNSYRFYHVFKRDELKALIATTPSLRLVHLDYEHANWWAIAEKADSFS</sequence>
<dbReference type="KEGG" id="loa:LOAG_18928"/>
<dbReference type="InterPro" id="IPR029063">
    <property type="entry name" value="SAM-dependent_MTases_sf"/>
</dbReference>
<dbReference type="InterPro" id="IPR051422">
    <property type="entry name" value="AlkB_tRNA_MeTrf/Diox"/>
</dbReference>
<accession>A0A1S0UDJ5</accession>
<dbReference type="OrthoDB" id="271595at2759"/>
<dbReference type="GO" id="GO:0000049">
    <property type="term" value="F:tRNA binding"/>
    <property type="evidence" value="ECO:0007669"/>
    <property type="project" value="TreeGrafter"/>
</dbReference>
<name>A0A1S0UDJ5_LOALO</name>
<keyword evidence="2" id="KW-0808">Transferase</keyword>
<dbReference type="FunCoup" id="A0A1S0UDJ5">
    <property type="interactions" value="306"/>
</dbReference>
<dbReference type="GO" id="GO:0005634">
    <property type="term" value="C:nucleus"/>
    <property type="evidence" value="ECO:0007669"/>
    <property type="project" value="TreeGrafter"/>
</dbReference>
<dbReference type="GO" id="GO:0005737">
    <property type="term" value="C:cytoplasm"/>
    <property type="evidence" value="ECO:0007669"/>
    <property type="project" value="TreeGrafter"/>
</dbReference>
<dbReference type="CTD" id="9949283"/>
<evidence type="ECO:0000313" key="3">
    <source>
        <dbReference type="EMBL" id="EJD73659.1"/>
    </source>
</evidence>
<organism evidence="3">
    <name type="scientific">Loa loa</name>
    <name type="common">Eye worm</name>
    <name type="synonym">Filaria loa</name>
    <dbReference type="NCBI Taxonomy" id="7209"/>
    <lineage>
        <taxon>Eukaryota</taxon>
        <taxon>Metazoa</taxon>
        <taxon>Ecdysozoa</taxon>
        <taxon>Nematoda</taxon>
        <taxon>Chromadorea</taxon>
        <taxon>Rhabditida</taxon>
        <taxon>Spirurina</taxon>
        <taxon>Spiruromorpha</taxon>
        <taxon>Filarioidea</taxon>
        <taxon>Onchocercidae</taxon>
        <taxon>Loa</taxon>
    </lineage>
</organism>
<dbReference type="EMBL" id="JH712760">
    <property type="protein sequence ID" value="EJD73659.1"/>
    <property type="molecule type" value="Genomic_DNA"/>
</dbReference>
<dbReference type="AlphaFoldDB" id="A0A1S0UDJ5"/>
<proteinExistence type="predicted"/>
<reference evidence="3" key="1">
    <citation type="submission" date="2012-04" db="EMBL/GenBank/DDBJ databases">
        <title>The Genome Sequence of Loa loa.</title>
        <authorList>
            <consortium name="The Broad Institute Genome Sequencing Platform"/>
            <consortium name="Broad Institute Genome Sequencing Center for Infectious Disease"/>
            <person name="Nutman T.B."/>
            <person name="Fink D.L."/>
            <person name="Russ C."/>
            <person name="Young S."/>
            <person name="Zeng Q."/>
            <person name="Gargeya S."/>
            <person name="Alvarado L."/>
            <person name="Berlin A."/>
            <person name="Chapman S.B."/>
            <person name="Chen Z."/>
            <person name="Freedman E."/>
            <person name="Gellesch M."/>
            <person name="Goldberg J."/>
            <person name="Griggs A."/>
            <person name="Gujja S."/>
            <person name="Heilman E.R."/>
            <person name="Heiman D."/>
            <person name="Howarth C."/>
            <person name="Mehta T."/>
            <person name="Neiman D."/>
            <person name="Pearson M."/>
            <person name="Roberts A."/>
            <person name="Saif S."/>
            <person name="Shea T."/>
            <person name="Shenoy N."/>
            <person name="Sisk P."/>
            <person name="Stolte C."/>
            <person name="Sykes S."/>
            <person name="White J."/>
            <person name="Yandava C."/>
            <person name="Haas B."/>
            <person name="Henn M.R."/>
            <person name="Nusbaum C."/>
            <person name="Birren B."/>
        </authorList>
    </citation>
    <scope>NUCLEOTIDE SEQUENCE [LARGE SCALE GENOMIC DNA]</scope>
</reference>
<dbReference type="PANTHER" id="PTHR13069">
    <property type="entry name" value="ALKYLATED DNA REPAIR PROTEIN ALKB HOMOLOG 8"/>
    <property type="match status" value="1"/>
</dbReference>
<dbReference type="InParanoid" id="A0A1S0UDJ5"/>
<dbReference type="GO" id="GO:0106335">
    <property type="term" value="F:tRNA (5-carboxymethyluridine(34)-5-O)-methyltransferase activity"/>
    <property type="evidence" value="ECO:0007669"/>
    <property type="project" value="TreeGrafter"/>
</dbReference>